<sequence length="455" mass="48600">MSDRAFSAAVTAIAEQFAIPGVSAGVWVNGTEVFASHGVTSLANPLPVDEHTLFQLGSVTKTLTATTLMRLVADGRVELDAPLRRYLPEFSVADDSPAAGITVAQVLNHTAGLDWNHLIEPGEGDDALTVFTAAMAELPLIGEPGGRSSYSQGGYNMLGRVIEHVTGLSFEQAVTELVLTPLGLTDTVLSSGEAMLRRFAVGHEYDADGELAVVSRWKPGRANNPGGGLAASAVDLLSWARFHLGDGRAADGTVVVPEQVLRSMRHPTVTLRGTSLGDAMGICWFLREVDRVQTAGHGGSGFGQFSELLLVPERNFAMVVMSNANPDGIPCNRAIVRWALEHYLGIIDRDPQPLPFDAERAAEVVGHYESEAMTFDITSDGTGLTLEVLIKPELRTASDEEMPADHEPFPFGLLPGDEYIVTAGAFEGQRGYFSRDEDGAVIGVDLAGRLFSRVS</sequence>
<dbReference type="AlphaFoldDB" id="A0A5R8NRN0"/>
<dbReference type="PANTHER" id="PTHR46825">
    <property type="entry name" value="D-ALANYL-D-ALANINE-CARBOXYPEPTIDASE/ENDOPEPTIDASE AMPH"/>
    <property type="match status" value="1"/>
</dbReference>
<feature type="domain" description="Beta-lactamase-related" evidence="1">
    <location>
        <begin position="9"/>
        <end position="327"/>
    </location>
</feature>
<proteinExistence type="predicted"/>
<protein>
    <submittedName>
        <fullName evidence="2">Beta-lactamase family protein</fullName>
    </submittedName>
</protein>
<name>A0A5R8NRN0_9NOCA</name>
<dbReference type="PANTHER" id="PTHR46825:SF15">
    <property type="entry name" value="BETA-LACTAMASE-RELATED DOMAIN-CONTAINING PROTEIN"/>
    <property type="match status" value="1"/>
</dbReference>
<dbReference type="SUPFAM" id="SSF56601">
    <property type="entry name" value="beta-lactamase/transpeptidase-like"/>
    <property type="match status" value="1"/>
</dbReference>
<evidence type="ECO:0000313" key="3">
    <source>
        <dbReference type="Proteomes" id="UP000306378"/>
    </source>
</evidence>
<comment type="caution">
    <text evidence="2">The sequence shown here is derived from an EMBL/GenBank/DDBJ whole genome shotgun (WGS) entry which is preliminary data.</text>
</comment>
<dbReference type="RefSeq" id="WP_138447624.1">
    <property type="nucleotide sequence ID" value="NZ_VBUT01000004.1"/>
</dbReference>
<accession>A0A5R8NRN0</accession>
<dbReference type="Pfam" id="PF00144">
    <property type="entry name" value="Beta-lactamase"/>
    <property type="match status" value="1"/>
</dbReference>
<dbReference type="Proteomes" id="UP000306378">
    <property type="component" value="Unassembled WGS sequence"/>
</dbReference>
<organism evidence="2 3">
    <name type="scientific">Nocardia cyriacigeorgica</name>
    <dbReference type="NCBI Taxonomy" id="135487"/>
    <lineage>
        <taxon>Bacteria</taxon>
        <taxon>Bacillati</taxon>
        <taxon>Actinomycetota</taxon>
        <taxon>Actinomycetes</taxon>
        <taxon>Mycobacteriales</taxon>
        <taxon>Nocardiaceae</taxon>
        <taxon>Nocardia</taxon>
    </lineage>
</organism>
<reference evidence="2 3" key="1">
    <citation type="submission" date="2019-05" db="EMBL/GenBank/DDBJ databases">
        <title>Genomes sequences of two Nocardia cyriacigeorgica environmental isolates, type strains Nocardia asteroides ATCC 19247 and Nocardia cyriacigeorgica DSM 44484.</title>
        <authorList>
            <person name="Vautrin F."/>
            <person name="Bergeron E."/>
            <person name="Dubost A."/>
            <person name="Abrouk D."/>
            <person name="Rodriguez Nava V."/>
            <person name="Pujic P."/>
        </authorList>
    </citation>
    <scope>NUCLEOTIDE SEQUENCE [LARGE SCALE GENOMIC DNA]</scope>
    <source>
        <strain evidence="2 3">EML 446</strain>
    </source>
</reference>
<gene>
    <name evidence="2" type="ORF">FEK34_10125</name>
</gene>
<dbReference type="InterPro" id="IPR001466">
    <property type="entry name" value="Beta-lactam-related"/>
</dbReference>
<dbReference type="InterPro" id="IPR012338">
    <property type="entry name" value="Beta-lactam/transpept-like"/>
</dbReference>
<evidence type="ECO:0000259" key="1">
    <source>
        <dbReference type="Pfam" id="PF00144"/>
    </source>
</evidence>
<dbReference type="EMBL" id="VBUT01000004">
    <property type="protein sequence ID" value="TLF78238.1"/>
    <property type="molecule type" value="Genomic_DNA"/>
</dbReference>
<evidence type="ECO:0000313" key="2">
    <source>
        <dbReference type="EMBL" id="TLF78238.1"/>
    </source>
</evidence>
<dbReference type="InterPro" id="IPR050491">
    <property type="entry name" value="AmpC-like"/>
</dbReference>
<dbReference type="Gene3D" id="3.40.710.10">
    <property type="entry name" value="DD-peptidase/beta-lactamase superfamily"/>
    <property type="match status" value="1"/>
</dbReference>